<dbReference type="EMBL" id="FOUE01000003">
    <property type="protein sequence ID" value="SFM36120.1"/>
    <property type="molecule type" value="Genomic_DNA"/>
</dbReference>
<keyword evidence="2 5" id="KW-0812">Transmembrane</keyword>
<dbReference type="Pfam" id="PF01694">
    <property type="entry name" value="Rhomboid"/>
    <property type="match status" value="1"/>
</dbReference>
<dbReference type="GO" id="GO:0004252">
    <property type="term" value="F:serine-type endopeptidase activity"/>
    <property type="evidence" value="ECO:0007669"/>
    <property type="project" value="InterPro"/>
</dbReference>
<dbReference type="PANTHER" id="PTHR43066">
    <property type="entry name" value="RHOMBOID-RELATED PROTEIN"/>
    <property type="match status" value="1"/>
</dbReference>
<accession>A0A1I4Q944</accession>
<reference evidence="8" key="1">
    <citation type="submission" date="2016-10" db="EMBL/GenBank/DDBJ databases">
        <authorList>
            <person name="Varghese N."/>
            <person name="Submissions S."/>
        </authorList>
    </citation>
    <scope>NUCLEOTIDE SEQUENCE [LARGE SCALE GENOMIC DNA]</scope>
    <source>
        <strain evidence="8">CGMCC 1.7061</strain>
    </source>
</reference>
<evidence type="ECO:0000256" key="5">
    <source>
        <dbReference type="SAM" id="Phobius"/>
    </source>
</evidence>
<proteinExistence type="predicted"/>
<evidence type="ECO:0000256" key="3">
    <source>
        <dbReference type="ARBA" id="ARBA00022989"/>
    </source>
</evidence>
<evidence type="ECO:0000256" key="4">
    <source>
        <dbReference type="ARBA" id="ARBA00023136"/>
    </source>
</evidence>
<dbReference type="InterPro" id="IPR035952">
    <property type="entry name" value="Rhomboid-like_sf"/>
</dbReference>
<dbReference type="Gene3D" id="1.20.1540.10">
    <property type="entry name" value="Rhomboid-like"/>
    <property type="match status" value="1"/>
</dbReference>
<evidence type="ECO:0000256" key="2">
    <source>
        <dbReference type="ARBA" id="ARBA00022692"/>
    </source>
</evidence>
<feature type="domain" description="Peptidase S54 rhomboid" evidence="6">
    <location>
        <begin position="40"/>
        <end position="182"/>
    </location>
</feature>
<name>A0A1I4Q944_9GAMM</name>
<comment type="subcellular location">
    <subcellularLocation>
        <location evidence="1">Membrane</location>
        <topology evidence="1">Multi-pass membrane protein</topology>
    </subcellularLocation>
</comment>
<evidence type="ECO:0000259" key="6">
    <source>
        <dbReference type="Pfam" id="PF01694"/>
    </source>
</evidence>
<dbReference type="GO" id="GO:0006508">
    <property type="term" value="P:proteolysis"/>
    <property type="evidence" value="ECO:0007669"/>
    <property type="project" value="UniProtKB-KW"/>
</dbReference>
<dbReference type="Proteomes" id="UP000198519">
    <property type="component" value="Unassembled WGS sequence"/>
</dbReference>
<dbReference type="PROSITE" id="PS51257">
    <property type="entry name" value="PROKAR_LIPOPROTEIN"/>
    <property type="match status" value="1"/>
</dbReference>
<protein>
    <submittedName>
        <fullName evidence="7">Rhomboid family GlyGly-CTERM serine protease</fullName>
    </submittedName>
</protein>
<feature type="transmembrane region" description="Helical" evidence="5">
    <location>
        <begin position="79"/>
        <end position="99"/>
    </location>
</feature>
<sequence length="190" mass="20946">MSPLLYRSSAPLLLSALMLACWLYPVGSLFQYQPGLIGQGEYWRLLTGHWVHIDRWHLMVNLVGVWLVWWWTGKAFGPWQWWLTTLVCSLAVSVGLYFFDPTVAWYRGFSGVLFGLFAAGTVVLFPDHPVLALAGLVGGAAKLTLDALGWEALGVGLVSDFRVIHQAHLYGFVSGLLLGAGFLLTHRGGS</sequence>
<dbReference type="NCBIfam" id="TIGR03902">
    <property type="entry name" value="rhom_GG_sort"/>
    <property type="match status" value="1"/>
</dbReference>
<dbReference type="RefSeq" id="WP_175481901.1">
    <property type="nucleotide sequence ID" value="NZ_FOUE01000003.1"/>
</dbReference>
<evidence type="ECO:0000256" key="1">
    <source>
        <dbReference type="ARBA" id="ARBA00004141"/>
    </source>
</evidence>
<feature type="transmembrane region" description="Helical" evidence="5">
    <location>
        <begin position="168"/>
        <end position="185"/>
    </location>
</feature>
<keyword evidence="4 5" id="KW-0472">Membrane</keyword>
<dbReference type="GO" id="GO:0016020">
    <property type="term" value="C:membrane"/>
    <property type="evidence" value="ECO:0007669"/>
    <property type="project" value="UniProtKB-SubCell"/>
</dbReference>
<keyword evidence="8" id="KW-1185">Reference proteome</keyword>
<feature type="transmembrane region" description="Helical" evidence="5">
    <location>
        <begin position="105"/>
        <end position="125"/>
    </location>
</feature>
<dbReference type="SUPFAM" id="SSF144091">
    <property type="entry name" value="Rhomboid-like"/>
    <property type="match status" value="1"/>
</dbReference>
<keyword evidence="7" id="KW-0378">Hydrolase</keyword>
<organism evidence="7 8">
    <name type="scientific">Marinobacter zhejiangensis</name>
    <dbReference type="NCBI Taxonomy" id="488535"/>
    <lineage>
        <taxon>Bacteria</taxon>
        <taxon>Pseudomonadati</taxon>
        <taxon>Pseudomonadota</taxon>
        <taxon>Gammaproteobacteria</taxon>
        <taxon>Pseudomonadales</taxon>
        <taxon>Marinobacteraceae</taxon>
        <taxon>Marinobacter</taxon>
    </lineage>
</organism>
<keyword evidence="7" id="KW-0645">Protease</keyword>
<dbReference type="AlphaFoldDB" id="A0A1I4Q944"/>
<keyword evidence="3 5" id="KW-1133">Transmembrane helix</keyword>
<evidence type="ECO:0000313" key="8">
    <source>
        <dbReference type="Proteomes" id="UP000198519"/>
    </source>
</evidence>
<dbReference type="InterPro" id="IPR022764">
    <property type="entry name" value="Peptidase_S54_rhomboid_dom"/>
</dbReference>
<dbReference type="InterPro" id="IPR023826">
    <property type="entry name" value="Rhom-like_SP_proteobac"/>
</dbReference>
<dbReference type="PANTHER" id="PTHR43066:SF11">
    <property type="entry name" value="PEPTIDASE S54 RHOMBOID DOMAIN-CONTAINING PROTEIN"/>
    <property type="match status" value="1"/>
</dbReference>
<gene>
    <name evidence="7" type="ORF">SAMN04487963_2232</name>
</gene>
<feature type="transmembrane region" description="Helical" evidence="5">
    <location>
        <begin position="55"/>
        <end position="72"/>
    </location>
</feature>
<evidence type="ECO:0000313" key="7">
    <source>
        <dbReference type="EMBL" id="SFM36120.1"/>
    </source>
</evidence>
<dbReference type="STRING" id="488535.SAMN04487963_2232"/>